<dbReference type="EMBL" id="QGNW01000198">
    <property type="protein sequence ID" value="RVW86052.1"/>
    <property type="molecule type" value="Genomic_DNA"/>
</dbReference>
<comment type="caution">
    <text evidence="2">The sequence shown here is derived from an EMBL/GenBank/DDBJ whole genome shotgun (WGS) entry which is preliminary data.</text>
</comment>
<dbReference type="Proteomes" id="UP000288805">
    <property type="component" value="Unassembled WGS sequence"/>
</dbReference>
<evidence type="ECO:0000259" key="1">
    <source>
        <dbReference type="Pfam" id="PF24626"/>
    </source>
</evidence>
<evidence type="ECO:0000313" key="3">
    <source>
        <dbReference type="Proteomes" id="UP000288805"/>
    </source>
</evidence>
<dbReference type="Pfam" id="PF24626">
    <property type="entry name" value="SH3_Tf2-1"/>
    <property type="match status" value="1"/>
</dbReference>
<dbReference type="PANTHER" id="PTHR46148">
    <property type="entry name" value="CHROMO DOMAIN-CONTAINING PROTEIN"/>
    <property type="match status" value="1"/>
</dbReference>
<proteinExistence type="predicted"/>
<dbReference type="AlphaFoldDB" id="A0A438HNM8"/>
<organism evidence="2 3">
    <name type="scientific">Vitis vinifera</name>
    <name type="common">Grape</name>
    <dbReference type="NCBI Taxonomy" id="29760"/>
    <lineage>
        <taxon>Eukaryota</taxon>
        <taxon>Viridiplantae</taxon>
        <taxon>Streptophyta</taxon>
        <taxon>Embryophyta</taxon>
        <taxon>Tracheophyta</taxon>
        <taxon>Spermatophyta</taxon>
        <taxon>Magnoliopsida</taxon>
        <taxon>eudicotyledons</taxon>
        <taxon>Gunneridae</taxon>
        <taxon>Pentapetalae</taxon>
        <taxon>rosids</taxon>
        <taxon>Vitales</taxon>
        <taxon>Vitaceae</taxon>
        <taxon>Viteae</taxon>
        <taxon>Vitis</taxon>
    </lineage>
</organism>
<gene>
    <name evidence="2" type="ORF">CK203_041453</name>
</gene>
<protein>
    <recommendedName>
        <fullName evidence="1">Tf2-1-like SH3-like domain-containing protein</fullName>
    </recommendedName>
</protein>
<name>A0A438HNM8_VITVI</name>
<sequence length="155" mass="17510">MTPFEAVYDISPPSLLAYIPGTSRVQAVDEHLRDRVAILHELRHNLLLDQDRMKCQADQHQREVSFLVGDYVYLKLQPYRQTSVAFRASMKLTPCFFGPYKVIEKVGPMAYKLALPPGSQIHDVFHVSLLRKHLGLVSPTSTQLPPVSNTSTILP</sequence>
<accession>A0A438HNM8</accession>
<dbReference type="InterPro" id="IPR056924">
    <property type="entry name" value="SH3_Tf2-1"/>
</dbReference>
<feature type="domain" description="Tf2-1-like SH3-like" evidence="1">
    <location>
        <begin position="69"/>
        <end position="133"/>
    </location>
</feature>
<reference evidence="2 3" key="1">
    <citation type="journal article" date="2018" name="PLoS Genet.">
        <title>Population sequencing reveals clonal diversity and ancestral inbreeding in the grapevine cultivar Chardonnay.</title>
        <authorList>
            <person name="Roach M.J."/>
            <person name="Johnson D.L."/>
            <person name="Bohlmann J."/>
            <person name="van Vuuren H.J."/>
            <person name="Jones S.J."/>
            <person name="Pretorius I.S."/>
            <person name="Schmidt S.A."/>
            <person name="Borneman A.R."/>
        </authorList>
    </citation>
    <scope>NUCLEOTIDE SEQUENCE [LARGE SCALE GENOMIC DNA]</scope>
    <source>
        <strain evidence="3">cv. Chardonnay</strain>
        <tissue evidence="2">Leaf</tissue>
    </source>
</reference>
<evidence type="ECO:0000313" key="2">
    <source>
        <dbReference type="EMBL" id="RVW86052.1"/>
    </source>
</evidence>
<dbReference type="PANTHER" id="PTHR46148:SF52">
    <property type="entry name" value="OS04G0603800 PROTEIN"/>
    <property type="match status" value="1"/>
</dbReference>